<feature type="coiled-coil region" evidence="1">
    <location>
        <begin position="228"/>
        <end position="262"/>
    </location>
</feature>
<organism evidence="3 4">
    <name type="scientific">Botrytis paeoniae</name>
    <dbReference type="NCBI Taxonomy" id="278948"/>
    <lineage>
        <taxon>Eukaryota</taxon>
        <taxon>Fungi</taxon>
        <taxon>Dikarya</taxon>
        <taxon>Ascomycota</taxon>
        <taxon>Pezizomycotina</taxon>
        <taxon>Leotiomycetes</taxon>
        <taxon>Helotiales</taxon>
        <taxon>Sclerotiniaceae</taxon>
        <taxon>Botrytis</taxon>
    </lineage>
</organism>
<sequence>MGLQASFQHFIFKLKSENRKDYIYPKQTTISCHEKRQNSSWPVRKSSISSRVRLMSERFKSHTTCPSKYKTKDGECSMVDHVEALCIRSTEVSNPCSEVPSNKTFPNRTASTISLNSRNKPPASALVGHDVTPSAEVDRHTGVAKRNTIMADVLTIHATHSGKPQEYLPSTPNSHSTPQISPTNHEMDRNRVQTSPTSILPKELLPNAIHVSNSTQSYDFPMASRRTLEQLEDEVHRSCEGLRTLKKQIVDLKEQESGLQQRNHLDREECSQAVRALQEMAFKSWREGKWLPAEHDTINLEIPTLQAAMSGWTRGVTSDDYRPEDLSEVFEREDQAKNALREELSKVMVFKNDMLPEGLPQKRAKKFLLIISSRMFSRRHSLFSEINQRAWILFIERDYHIYQQAAGLAYHLWTRRSMLKIVTLKDLNSFFHIRDPQMALHTSVQEDVENTLTGQSMSLVIYPGIVVYGLDECVDYETPRPWMPAKVLLHKPLSKKPQVPAGKDSEMKG</sequence>
<keyword evidence="4" id="KW-1185">Reference proteome</keyword>
<evidence type="ECO:0000313" key="3">
    <source>
        <dbReference type="EMBL" id="TGO24100.1"/>
    </source>
</evidence>
<feature type="compositionally biased region" description="Polar residues" evidence="2">
    <location>
        <begin position="107"/>
        <end position="119"/>
    </location>
</feature>
<name>A0A4Z1FKQ3_9HELO</name>
<feature type="region of interest" description="Disordered" evidence="2">
    <location>
        <begin position="164"/>
        <end position="189"/>
    </location>
</feature>
<reference evidence="3 4" key="1">
    <citation type="submission" date="2017-12" db="EMBL/GenBank/DDBJ databases">
        <title>Comparative genomics of Botrytis spp.</title>
        <authorList>
            <person name="Valero-Jimenez C.A."/>
            <person name="Tapia P."/>
            <person name="Veloso J."/>
            <person name="Silva-Moreno E."/>
            <person name="Staats M."/>
            <person name="Valdes J.H."/>
            <person name="Van Kan J.A.L."/>
        </authorList>
    </citation>
    <scope>NUCLEOTIDE SEQUENCE [LARGE SCALE GENOMIC DNA]</scope>
    <source>
        <strain evidence="3 4">Bp0003</strain>
    </source>
</reference>
<feature type="compositionally biased region" description="Polar residues" evidence="2">
    <location>
        <begin position="168"/>
        <end position="184"/>
    </location>
</feature>
<protein>
    <submittedName>
        <fullName evidence="3">Uncharacterized protein</fullName>
    </submittedName>
</protein>
<evidence type="ECO:0000313" key="4">
    <source>
        <dbReference type="Proteomes" id="UP000297910"/>
    </source>
</evidence>
<dbReference type="AlphaFoldDB" id="A0A4Z1FKQ3"/>
<comment type="caution">
    <text evidence="3">The sequence shown here is derived from an EMBL/GenBank/DDBJ whole genome shotgun (WGS) entry which is preliminary data.</text>
</comment>
<dbReference type="Proteomes" id="UP000297910">
    <property type="component" value="Unassembled WGS sequence"/>
</dbReference>
<keyword evidence="1" id="KW-0175">Coiled coil</keyword>
<evidence type="ECO:0000256" key="1">
    <source>
        <dbReference type="SAM" id="Coils"/>
    </source>
</evidence>
<accession>A0A4Z1FKQ3</accession>
<proteinExistence type="predicted"/>
<feature type="region of interest" description="Disordered" evidence="2">
    <location>
        <begin position="107"/>
        <end position="128"/>
    </location>
</feature>
<evidence type="ECO:0000256" key="2">
    <source>
        <dbReference type="SAM" id="MobiDB-lite"/>
    </source>
</evidence>
<dbReference type="EMBL" id="PQXI01000112">
    <property type="protein sequence ID" value="TGO24100.1"/>
    <property type="molecule type" value="Genomic_DNA"/>
</dbReference>
<gene>
    <name evidence="3" type="ORF">BPAE_0112g00190</name>
</gene>